<gene>
    <name evidence="1" type="ORF">NBRC111894_2722</name>
</gene>
<dbReference type="EMBL" id="BEXB01000022">
    <property type="protein sequence ID" value="GAY77168.1"/>
    <property type="molecule type" value="Genomic_DNA"/>
</dbReference>
<accession>A0A4Y1ZFC0</accession>
<dbReference type="AlphaFoldDB" id="A0A4Y1ZFC0"/>
<proteinExistence type="predicted"/>
<protein>
    <submittedName>
        <fullName evidence="1">Uncharacterized protein</fullName>
    </submittedName>
</protein>
<comment type="caution">
    <text evidence="1">The sequence shown here is derived from an EMBL/GenBank/DDBJ whole genome shotgun (WGS) entry which is preliminary data.</text>
</comment>
<name>A0A4Y1ZFC0_9BACL</name>
<dbReference type="Proteomes" id="UP000319716">
    <property type="component" value="Unassembled WGS sequence"/>
</dbReference>
<sequence length="37" mass="4338">MKINSPLHENLLYQLYVIHHPLAQSRLNKRLWGLAGL</sequence>
<reference evidence="1 2" key="1">
    <citation type="submission" date="2017-11" db="EMBL/GenBank/DDBJ databases">
        <title>Draft Genome Sequence of Sporolactobacillus inulinus NBRC 111894 Isolated from Koso, a Japanese Sugar-Vegetable Fermented Beverage.</title>
        <authorList>
            <person name="Chiou T.Y."/>
            <person name="Oshima K."/>
            <person name="Suda W."/>
            <person name="Hattori M."/>
            <person name="Takahashi T."/>
        </authorList>
    </citation>
    <scope>NUCLEOTIDE SEQUENCE [LARGE SCALE GENOMIC DNA]</scope>
    <source>
        <strain evidence="1 2">NBRC111894</strain>
    </source>
</reference>
<organism evidence="1 2">
    <name type="scientific">Sporolactobacillus inulinus</name>
    <dbReference type="NCBI Taxonomy" id="2078"/>
    <lineage>
        <taxon>Bacteria</taxon>
        <taxon>Bacillati</taxon>
        <taxon>Bacillota</taxon>
        <taxon>Bacilli</taxon>
        <taxon>Bacillales</taxon>
        <taxon>Sporolactobacillaceae</taxon>
        <taxon>Sporolactobacillus</taxon>
    </lineage>
</organism>
<evidence type="ECO:0000313" key="2">
    <source>
        <dbReference type="Proteomes" id="UP000319716"/>
    </source>
</evidence>
<evidence type="ECO:0000313" key="1">
    <source>
        <dbReference type="EMBL" id="GAY77168.1"/>
    </source>
</evidence>